<evidence type="ECO:0000259" key="1">
    <source>
        <dbReference type="Pfam" id="PF05362"/>
    </source>
</evidence>
<feature type="domain" description="Lon proteolytic" evidence="1">
    <location>
        <begin position="154"/>
        <end position="249"/>
    </location>
</feature>
<dbReference type="InterPro" id="IPR014721">
    <property type="entry name" value="Ribsml_uS5_D2-typ_fold_subgr"/>
</dbReference>
<dbReference type="Gene3D" id="3.30.230.10">
    <property type="match status" value="1"/>
</dbReference>
<dbReference type="Pfam" id="PF05362">
    <property type="entry name" value="Lon_C"/>
    <property type="match status" value="1"/>
</dbReference>
<dbReference type="GO" id="GO:0006508">
    <property type="term" value="P:proteolysis"/>
    <property type="evidence" value="ECO:0007669"/>
    <property type="project" value="InterPro"/>
</dbReference>
<evidence type="ECO:0000313" key="2">
    <source>
        <dbReference type="EMBL" id="NYI06246.1"/>
    </source>
</evidence>
<organism evidence="2 3">
    <name type="scientific">Allostreptomyces psammosilenae</name>
    <dbReference type="NCBI Taxonomy" id="1892865"/>
    <lineage>
        <taxon>Bacteria</taxon>
        <taxon>Bacillati</taxon>
        <taxon>Actinomycetota</taxon>
        <taxon>Actinomycetes</taxon>
        <taxon>Kitasatosporales</taxon>
        <taxon>Streptomycetaceae</taxon>
        <taxon>Allostreptomyces</taxon>
    </lineage>
</organism>
<dbReference type="InterPro" id="IPR027065">
    <property type="entry name" value="Lon_Prtase"/>
</dbReference>
<dbReference type="EMBL" id="JACBZD010000001">
    <property type="protein sequence ID" value="NYI06246.1"/>
    <property type="molecule type" value="Genomic_DNA"/>
</dbReference>
<dbReference type="GO" id="GO:0004176">
    <property type="term" value="F:ATP-dependent peptidase activity"/>
    <property type="evidence" value="ECO:0007669"/>
    <property type="project" value="InterPro"/>
</dbReference>
<dbReference type="RefSeq" id="WP_179814866.1">
    <property type="nucleotide sequence ID" value="NZ_JACBZD010000001.1"/>
</dbReference>
<dbReference type="SUPFAM" id="SSF54211">
    <property type="entry name" value="Ribosomal protein S5 domain 2-like"/>
    <property type="match status" value="1"/>
</dbReference>
<dbReference type="GO" id="GO:0004252">
    <property type="term" value="F:serine-type endopeptidase activity"/>
    <property type="evidence" value="ECO:0007669"/>
    <property type="project" value="InterPro"/>
</dbReference>
<protein>
    <submittedName>
        <fullName evidence="2">PDZ domain-containing protein</fullName>
    </submittedName>
</protein>
<keyword evidence="3" id="KW-1185">Reference proteome</keyword>
<dbReference type="GO" id="GO:0005524">
    <property type="term" value="F:ATP binding"/>
    <property type="evidence" value="ECO:0007669"/>
    <property type="project" value="InterPro"/>
</dbReference>
<dbReference type="GO" id="GO:0030163">
    <property type="term" value="P:protein catabolic process"/>
    <property type="evidence" value="ECO:0007669"/>
    <property type="project" value="InterPro"/>
</dbReference>
<evidence type="ECO:0000313" key="3">
    <source>
        <dbReference type="Proteomes" id="UP000567795"/>
    </source>
</evidence>
<dbReference type="InterPro" id="IPR020568">
    <property type="entry name" value="Ribosomal_Su5_D2-typ_SF"/>
</dbReference>
<dbReference type="PANTHER" id="PTHR10046">
    <property type="entry name" value="ATP DEPENDENT LON PROTEASE FAMILY MEMBER"/>
    <property type="match status" value="1"/>
</dbReference>
<name>A0A852ZV45_9ACTN</name>
<dbReference type="Proteomes" id="UP000567795">
    <property type="component" value="Unassembled WGS sequence"/>
</dbReference>
<reference evidence="2 3" key="1">
    <citation type="submission" date="2020-07" db="EMBL/GenBank/DDBJ databases">
        <title>Sequencing the genomes of 1000 actinobacteria strains.</title>
        <authorList>
            <person name="Klenk H.-P."/>
        </authorList>
    </citation>
    <scope>NUCLEOTIDE SEQUENCE [LARGE SCALE GENOMIC DNA]</scope>
    <source>
        <strain evidence="2 3">DSM 42178</strain>
    </source>
</reference>
<gene>
    <name evidence="2" type="ORF">FHU37_003189</name>
</gene>
<dbReference type="InterPro" id="IPR008269">
    <property type="entry name" value="Lon_proteolytic"/>
</dbReference>
<dbReference type="AlphaFoldDB" id="A0A852ZV45"/>
<accession>A0A852ZV45</accession>
<comment type="caution">
    <text evidence="2">The sequence shown here is derived from an EMBL/GenBank/DDBJ whole genome shotgun (WGS) entry which is preliminary data.</text>
</comment>
<sequence>MSWFSPRAGLLALSTVLVAALLAVAATVPLPYVLTLPGATADTLGEHDGTPLVSVSGVPTRETDGELRLTTIVGTLPDSTMRMTDIVDAWFDGSEAVMPRTALYGTSEDVQEIEQHNQEAMTESQSAAVTAALNWLGLSADEVSVELSLEDVGGPSAGLMFTLGIIDTIGQEGLPELAGGRVIAGTGTIAPDGTVGPVSGVPLKVLAADRDGAEVFLLPPAECGDAEATAPDGLRLVPVSSLDEAIDSLIALSSGTGSVPSC</sequence>
<proteinExistence type="predicted"/>